<feature type="compositionally biased region" description="Low complexity" evidence="1">
    <location>
        <begin position="33"/>
        <end position="44"/>
    </location>
</feature>
<dbReference type="PROSITE" id="PS51257">
    <property type="entry name" value="PROKAR_LIPOPROTEIN"/>
    <property type="match status" value="1"/>
</dbReference>
<organism evidence="3 4">
    <name type="scientific">Candidatus Eisenbergiella pullistercoris</name>
    <dbReference type="NCBI Taxonomy" id="2838555"/>
    <lineage>
        <taxon>Bacteria</taxon>
        <taxon>Bacillati</taxon>
        <taxon>Bacillota</taxon>
        <taxon>Clostridia</taxon>
        <taxon>Lachnospirales</taxon>
        <taxon>Lachnospiraceae</taxon>
        <taxon>Eisenbergiella</taxon>
    </lineage>
</organism>
<keyword evidence="2" id="KW-0732">Signal</keyword>
<dbReference type="Proteomes" id="UP000824007">
    <property type="component" value="Unassembled WGS sequence"/>
</dbReference>
<evidence type="ECO:0008006" key="5">
    <source>
        <dbReference type="Google" id="ProtNLM"/>
    </source>
</evidence>
<feature type="region of interest" description="Disordered" evidence="1">
    <location>
        <begin position="26"/>
        <end position="87"/>
    </location>
</feature>
<dbReference type="AlphaFoldDB" id="A0A9D1YNV2"/>
<evidence type="ECO:0000256" key="1">
    <source>
        <dbReference type="SAM" id="MobiDB-lite"/>
    </source>
</evidence>
<sequence length="245" mass="27257">MNRIRCRAARILTIFFLTAAGTAAGCGSRESAEPAAARTQQEETAAQEETRQEKTQQEKTQQTEAQQAENRQEETGQTETAAAQTMDPQAFEIISRDFSHSGYVDSIAFLLPSGWAYESYERMHAGEGMDPEEWGFEIRMDGKEEPVLLVYGSRQEGEGRFDPEEEGSQEVQTGAGLTGQRYIRQTVAEDGEIRQEYYVRFDPVAGSGAVYQVYASLSPEDYEKYRTSLDTLTAGISIAAIARTE</sequence>
<proteinExistence type="predicted"/>
<evidence type="ECO:0000313" key="3">
    <source>
        <dbReference type="EMBL" id="HIY60270.1"/>
    </source>
</evidence>
<comment type="caution">
    <text evidence="3">The sequence shown here is derived from an EMBL/GenBank/DDBJ whole genome shotgun (WGS) entry which is preliminary data.</text>
</comment>
<evidence type="ECO:0000313" key="4">
    <source>
        <dbReference type="Proteomes" id="UP000824007"/>
    </source>
</evidence>
<accession>A0A9D1YNV2</accession>
<name>A0A9D1YNV2_9FIRM</name>
<feature type="signal peptide" evidence="2">
    <location>
        <begin position="1"/>
        <end position="23"/>
    </location>
</feature>
<evidence type="ECO:0000256" key="2">
    <source>
        <dbReference type="SAM" id="SignalP"/>
    </source>
</evidence>
<gene>
    <name evidence="3" type="ORF">H9831_06280</name>
</gene>
<dbReference type="EMBL" id="DXDD01000081">
    <property type="protein sequence ID" value="HIY60270.1"/>
    <property type="molecule type" value="Genomic_DNA"/>
</dbReference>
<reference evidence="3" key="1">
    <citation type="journal article" date="2021" name="PeerJ">
        <title>Extensive microbial diversity within the chicken gut microbiome revealed by metagenomics and culture.</title>
        <authorList>
            <person name="Gilroy R."/>
            <person name="Ravi A."/>
            <person name="Getino M."/>
            <person name="Pursley I."/>
            <person name="Horton D.L."/>
            <person name="Alikhan N.F."/>
            <person name="Baker D."/>
            <person name="Gharbi K."/>
            <person name="Hall N."/>
            <person name="Watson M."/>
            <person name="Adriaenssens E.M."/>
            <person name="Foster-Nyarko E."/>
            <person name="Jarju S."/>
            <person name="Secka A."/>
            <person name="Antonio M."/>
            <person name="Oren A."/>
            <person name="Chaudhuri R.R."/>
            <person name="La Ragione R."/>
            <person name="Hildebrand F."/>
            <person name="Pallen M.J."/>
        </authorList>
    </citation>
    <scope>NUCLEOTIDE SEQUENCE</scope>
    <source>
        <strain evidence="3">ChiSxjej3B15-24422</strain>
    </source>
</reference>
<protein>
    <recommendedName>
        <fullName evidence="5">Lipoprotein</fullName>
    </recommendedName>
</protein>
<reference evidence="3" key="2">
    <citation type="submission" date="2021-04" db="EMBL/GenBank/DDBJ databases">
        <authorList>
            <person name="Gilroy R."/>
        </authorList>
    </citation>
    <scope>NUCLEOTIDE SEQUENCE</scope>
    <source>
        <strain evidence="3">ChiSxjej3B15-24422</strain>
    </source>
</reference>
<feature type="compositionally biased region" description="Basic and acidic residues" evidence="1">
    <location>
        <begin position="48"/>
        <end position="57"/>
    </location>
</feature>
<feature type="chain" id="PRO_5038492564" description="Lipoprotein" evidence="2">
    <location>
        <begin position="24"/>
        <end position="245"/>
    </location>
</feature>
<feature type="compositionally biased region" description="Low complexity" evidence="1">
    <location>
        <begin position="58"/>
        <end position="85"/>
    </location>
</feature>